<protein>
    <submittedName>
        <fullName evidence="2">Uncharacterized protein</fullName>
    </submittedName>
</protein>
<proteinExistence type="predicted"/>
<dbReference type="EMBL" id="NBII01000002">
    <property type="protein sequence ID" value="PAV22620.1"/>
    <property type="molecule type" value="Genomic_DNA"/>
</dbReference>
<comment type="caution">
    <text evidence="2">The sequence shown here is derived from an EMBL/GenBank/DDBJ whole genome shotgun (WGS) entry which is preliminary data.</text>
</comment>
<keyword evidence="3" id="KW-1185">Reference proteome</keyword>
<feature type="region of interest" description="Disordered" evidence="1">
    <location>
        <begin position="20"/>
        <end position="42"/>
    </location>
</feature>
<sequence length="85" mass="10003">MIDNSRVFIFKQALPFPFQSSRVHDKTKNKKPKTKTKNNNKQTQHQFIFRWWTGKLSSGRGRDFQHVNVTNAIIHLGYSQLSQSK</sequence>
<evidence type="ECO:0000256" key="1">
    <source>
        <dbReference type="SAM" id="MobiDB-lite"/>
    </source>
</evidence>
<dbReference type="AlphaFoldDB" id="A0A286USR1"/>
<reference evidence="2 3" key="1">
    <citation type="journal article" date="2017" name="Mol. Ecol.">
        <title>Comparative and population genomic landscape of Phellinus noxius: A hypervariable fungus causing root rot in trees.</title>
        <authorList>
            <person name="Chung C.L."/>
            <person name="Lee T.J."/>
            <person name="Akiba M."/>
            <person name="Lee H.H."/>
            <person name="Kuo T.H."/>
            <person name="Liu D."/>
            <person name="Ke H.M."/>
            <person name="Yokoi T."/>
            <person name="Roa M.B."/>
            <person name="Lu M.J."/>
            <person name="Chang Y.Y."/>
            <person name="Ann P.J."/>
            <person name="Tsai J.N."/>
            <person name="Chen C.Y."/>
            <person name="Tzean S.S."/>
            <person name="Ota Y."/>
            <person name="Hattori T."/>
            <person name="Sahashi N."/>
            <person name="Liou R.F."/>
            <person name="Kikuchi T."/>
            <person name="Tsai I.J."/>
        </authorList>
    </citation>
    <scope>NUCLEOTIDE SEQUENCE [LARGE SCALE GENOMIC DNA]</scope>
    <source>
        <strain evidence="2 3">FFPRI411160</strain>
    </source>
</reference>
<dbReference type="Proteomes" id="UP000217199">
    <property type="component" value="Unassembled WGS sequence"/>
</dbReference>
<gene>
    <name evidence="2" type="ORF">PNOK_0257700</name>
</gene>
<name>A0A286USR1_9AGAM</name>
<evidence type="ECO:0000313" key="2">
    <source>
        <dbReference type="EMBL" id="PAV22620.1"/>
    </source>
</evidence>
<dbReference type="InParanoid" id="A0A286USR1"/>
<organism evidence="2 3">
    <name type="scientific">Pyrrhoderma noxium</name>
    <dbReference type="NCBI Taxonomy" id="2282107"/>
    <lineage>
        <taxon>Eukaryota</taxon>
        <taxon>Fungi</taxon>
        <taxon>Dikarya</taxon>
        <taxon>Basidiomycota</taxon>
        <taxon>Agaricomycotina</taxon>
        <taxon>Agaricomycetes</taxon>
        <taxon>Hymenochaetales</taxon>
        <taxon>Hymenochaetaceae</taxon>
        <taxon>Pyrrhoderma</taxon>
    </lineage>
</organism>
<accession>A0A286USR1</accession>
<feature type="compositionally biased region" description="Basic residues" evidence="1">
    <location>
        <begin position="25"/>
        <end position="38"/>
    </location>
</feature>
<evidence type="ECO:0000313" key="3">
    <source>
        <dbReference type="Proteomes" id="UP000217199"/>
    </source>
</evidence>